<dbReference type="OrthoDB" id="1925347at2759"/>
<feature type="region of interest" description="Disordered" evidence="1">
    <location>
        <begin position="216"/>
        <end position="242"/>
    </location>
</feature>
<dbReference type="PANTHER" id="PTHR33512">
    <property type="entry name" value="PROTEIN, PUTATIVE (DUF1191)-RELATED"/>
    <property type="match status" value="1"/>
</dbReference>
<keyword evidence="2" id="KW-0812">Transmembrane</keyword>
<accession>A0A314YN34</accession>
<evidence type="ECO:0000313" key="5">
    <source>
        <dbReference type="Proteomes" id="UP000250321"/>
    </source>
</evidence>
<dbReference type="Gene3D" id="1.20.5.930">
    <property type="entry name" value="Bicelle-embedded integrin alpha(iib) transmembrane segment"/>
    <property type="match status" value="1"/>
</dbReference>
<dbReference type="EMBL" id="PJQY01000621">
    <property type="protein sequence ID" value="PQQ09432.1"/>
    <property type="molecule type" value="Genomic_DNA"/>
</dbReference>
<name>A0A314YN34_PRUYE</name>
<protein>
    <submittedName>
        <fullName evidence="4">Uncharacterized protein</fullName>
    </submittedName>
</protein>
<gene>
    <name evidence="4" type="ORF">Pyn_21424</name>
</gene>
<reference evidence="4 5" key="1">
    <citation type="submission" date="2018-02" db="EMBL/GenBank/DDBJ databases">
        <title>Draft genome of wild Prunus yedoensis var. nudiflora.</title>
        <authorList>
            <person name="Baek S."/>
            <person name="Kim J.-H."/>
            <person name="Choi K."/>
            <person name="Kim G.-B."/>
            <person name="Cho A."/>
            <person name="Jang H."/>
            <person name="Shin C.-H."/>
            <person name="Yu H.-J."/>
            <person name="Mun J.-H."/>
        </authorList>
    </citation>
    <scope>NUCLEOTIDE SEQUENCE [LARGE SCALE GENOMIC DNA]</scope>
    <source>
        <strain evidence="5">cv. Jeju island</strain>
        <tissue evidence="4">Leaf</tissue>
    </source>
</reference>
<keyword evidence="5" id="KW-1185">Reference proteome</keyword>
<evidence type="ECO:0000313" key="4">
    <source>
        <dbReference type="EMBL" id="PQQ09432.1"/>
    </source>
</evidence>
<sequence length="321" mass="34718">MGLLFRSLAMLFVVIWFSRLPDLSAQSSRGSPRALDALLQDYAYRAFVHPKTGVTFDAQVPLNLTGIQIAAMRLRSGSLYRRGVAMYKEFEIPQGVTESPYVERLVLVYQNLGNWSMVYYPLPGYSYLAPVLGLLAYNASNLSATNLPELDIRASGDPIKIKFQDVKPTPAGTVPKCVSFDLNGSVNISNVASGNICSTIQQGHFSIAVESIAPSPAPVSPSPTPAGESPNVTPGPSAGKKKNNSKVWIIVGSVLGGLALLALLFFLVLWVHKYREKKSLQQMEKAADVGEALHMTSVGDTKAPAATFTRTQPTIESEYVP</sequence>
<dbReference type="Pfam" id="PF06697">
    <property type="entry name" value="DUF1191"/>
    <property type="match status" value="1"/>
</dbReference>
<feature type="chain" id="PRO_5016291890" evidence="3">
    <location>
        <begin position="26"/>
        <end position="321"/>
    </location>
</feature>
<proteinExistence type="predicted"/>
<organism evidence="4 5">
    <name type="scientific">Prunus yedoensis var. nudiflora</name>
    <dbReference type="NCBI Taxonomy" id="2094558"/>
    <lineage>
        <taxon>Eukaryota</taxon>
        <taxon>Viridiplantae</taxon>
        <taxon>Streptophyta</taxon>
        <taxon>Embryophyta</taxon>
        <taxon>Tracheophyta</taxon>
        <taxon>Spermatophyta</taxon>
        <taxon>Magnoliopsida</taxon>
        <taxon>eudicotyledons</taxon>
        <taxon>Gunneridae</taxon>
        <taxon>Pentapetalae</taxon>
        <taxon>rosids</taxon>
        <taxon>fabids</taxon>
        <taxon>Rosales</taxon>
        <taxon>Rosaceae</taxon>
        <taxon>Amygdaloideae</taxon>
        <taxon>Amygdaleae</taxon>
        <taxon>Prunus</taxon>
    </lineage>
</organism>
<dbReference type="InterPro" id="IPR010605">
    <property type="entry name" value="DUF1191"/>
</dbReference>
<evidence type="ECO:0000256" key="3">
    <source>
        <dbReference type="SAM" id="SignalP"/>
    </source>
</evidence>
<dbReference type="AlphaFoldDB" id="A0A314YN34"/>
<comment type="caution">
    <text evidence="4">The sequence shown here is derived from an EMBL/GenBank/DDBJ whole genome shotgun (WGS) entry which is preliminary data.</text>
</comment>
<evidence type="ECO:0000256" key="2">
    <source>
        <dbReference type="SAM" id="Phobius"/>
    </source>
</evidence>
<dbReference type="Proteomes" id="UP000250321">
    <property type="component" value="Unassembled WGS sequence"/>
</dbReference>
<keyword evidence="2" id="KW-1133">Transmembrane helix</keyword>
<dbReference type="STRING" id="2094558.A0A314YN34"/>
<dbReference type="PANTHER" id="PTHR33512:SF14">
    <property type="entry name" value="EXPRESSED PROTEIN"/>
    <property type="match status" value="1"/>
</dbReference>
<keyword evidence="2" id="KW-0472">Membrane</keyword>
<evidence type="ECO:0000256" key="1">
    <source>
        <dbReference type="SAM" id="MobiDB-lite"/>
    </source>
</evidence>
<dbReference type="GO" id="GO:0016020">
    <property type="term" value="C:membrane"/>
    <property type="evidence" value="ECO:0007669"/>
    <property type="project" value="TreeGrafter"/>
</dbReference>
<keyword evidence="3" id="KW-0732">Signal</keyword>
<feature type="transmembrane region" description="Helical" evidence="2">
    <location>
        <begin position="247"/>
        <end position="271"/>
    </location>
</feature>
<feature type="signal peptide" evidence="3">
    <location>
        <begin position="1"/>
        <end position="25"/>
    </location>
</feature>